<gene>
    <name evidence="3" type="ORF">PXH69_02170</name>
</gene>
<keyword evidence="1" id="KW-0472">Membrane</keyword>
<feature type="domain" description="Phosphatidic acid phosphatase type 2/haloperoxidase" evidence="2">
    <location>
        <begin position="129"/>
        <end position="242"/>
    </location>
</feature>
<dbReference type="PANTHER" id="PTHR14969:SF13">
    <property type="entry name" value="AT30094P"/>
    <property type="match status" value="1"/>
</dbReference>
<accession>A0AAW6LFF1</accession>
<dbReference type="AlphaFoldDB" id="A0AAW6LFF1"/>
<dbReference type="SMART" id="SM00014">
    <property type="entry name" value="acidPPc"/>
    <property type="match status" value="1"/>
</dbReference>
<feature type="transmembrane region" description="Helical" evidence="1">
    <location>
        <begin position="227"/>
        <end position="248"/>
    </location>
</feature>
<dbReference type="EMBL" id="JARDXE010000001">
    <property type="protein sequence ID" value="MDE8643737.1"/>
    <property type="molecule type" value="Genomic_DNA"/>
</dbReference>
<dbReference type="Gene3D" id="1.20.144.10">
    <property type="entry name" value="Phosphatidic acid phosphatase type 2/haloperoxidase"/>
    <property type="match status" value="2"/>
</dbReference>
<evidence type="ECO:0000259" key="2">
    <source>
        <dbReference type="SMART" id="SM00014"/>
    </source>
</evidence>
<dbReference type="RefSeq" id="WP_256669779.1">
    <property type="nucleotide sequence ID" value="NZ_JAPWIP010000001.1"/>
</dbReference>
<feature type="transmembrane region" description="Helical" evidence="1">
    <location>
        <begin position="127"/>
        <end position="151"/>
    </location>
</feature>
<reference evidence="3" key="1">
    <citation type="submission" date="2023-02" db="EMBL/GenBank/DDBJ databases">
        <title>A novel hydrolase synthesized by Rhodococcus erythropolis HQ is responsible for the detoxification of Zearalenone.</title>
        <authorList>
            <person name="Hu J."/>
            <person name="Xu J."/>
        </authorList>
    </citation>
    <scope>NUCLEOTIDE SEQUENCE</scope>
    <source>
        <strain evidence="3">HQ</strain>
    </source>
</reference>
<comment type="caution">
    <text evidence="3">The sequence shown here is derived from an EMBL/GenBank/DDBJ whole genome shotgun (WGS) entry which is preliminary data.</text>
</comment>
<dbReference type="CDD" id="cd03392">
    <property type="entry name" value="PAP2_like_2"/>
    <property type="match status" value="1"/>
</dbReference>
<dbReference type="Pfam" id="PF01569">
    <property type="entry name" value="PAP2"/>
    <property type="match status" value="1"/>
</dbReference>
<keyword evidence="1" id="KW-1133">Transmembrane helix</keyword>
<feature type="transmembrane region" description="Helical" evidence="1">
    <location>
        <begin position="96"/>
        <end position="120"/>
    </location>
</feature>
<evidence type="ECO:0000313" key="4">
    <source>
        <dbReference type="Proteomes" id="UP001217325"/>
    </source>
</evidence>
<evidence type="ECO:0000256" key="1">
    <source>
        <dbReference type="SAM" id="Phobius"/>
    </source>
</evidence>
<dbReference type="InterPro" id="IPR036938">
    <property type="entry name" value="PAP2/HPO_sf"/>
</dbReference>
<dbReference type="PANTHER" id="PTHR14969">
    <property type="entry name" value="SPHINGOSINE-1-PHOSPHATE PHOSPHOHYDROLASE"/>
    <property type="match status" value="1"/>
</dbReference>
<feature type="transmembrane region" description="Helical" evidence="1">
    <location>
        <begin position="24"/>
        <end position="42"/>
    </location>
</feature>
<proteinExistence type="predicted"/>
<feature type="transmembrane region" description="Helical" evidence="1">
    <location>
        <begin position="171"/>
        <end position="189"/>
    </location>
</feature>
<evidence type="ECO:0000313" key="3">
    <source>
        <dbReference type="EMBL" id="MDE8643737.1"/>
    </source>
</evidence>
<protein>
    <submittedName>
        <fullName evidence="3">Phosphatase PAP2 family protein</fullName>
    </submittedName>
</protein>
<feature type="transmembrane region" description="Helical" evidence="1">
    <location>
        <begin position="201"/>
        <end position="221"/>
    </location>
</feature>
<sequence length="277" mass="28554">MPATVSTVRNVVTEVLTESTTAEIAVAAIVVAAALFAFGSIYRASSVRSTALRTCGLVLALVTLSIQVYGSGWLTSFDGPVTDWMVDHRSGALNQIAVAVTDLGSPVATALLGITCGVLISWRARSVVPGLIVIGTVGGAAVASTVIKALVGRERPPTNIQVLLETGHSFPSGHVTGTAALFGIAVLVVSVDRTTAVKRLLMLLAVTVTVVVALTRLYLGAHWLTDVIGGAILATLAVTVGGALFRFVGTHNQAESTTAAMRSAEPSALHEPQSARY</sequence>
<dbReference type="Proteomes" id="UP001217325">
    <property type="component" value="Unassembled WGS sequence"/>
</dbReference>
<feature type="transmembrane region" description="Helical" evidence="1">
    <location>
        <begin position="54"/>
        <end position="76"/>
    </location>
</feature>
<dbReference type="InterPro" id="IPR000326">
    <property type="entry name" value="PAP2/HPO"/>
</dbReference>
<dbReference type="SUPFAM" id="SSF48317">
    <property type="entry name" value="Acid phosphatase/Vanadium-dependent haloperoxidase"/>
    <property type="match status" value="1"/>
</dbReference>
<keyword evidence="1" id="KW-0812">Transmembrane</keyword>
<name>A0AAW6LFF1_RHOSG</name>
<organism evidence="3 4">
    <name type="scientific">Rhodococcus qingshengii</name>
    <dbReference type="NCBI Taxonomy" id="334542"/>
    <lineage>
        <taxon>Bacteria</taxon>
        <taxon>Bacillati</taxon>
        <taxon>Actinomycetota</taxon>
        <taxon>Actinomycetes</taxon>
        <taxon>Mycobacteriales</taxon>
        <taxon>Nocardiaceae</taxon>
        <taxon>Rhodococcus</taxon>
        <taxon>Rhodococcus erythropolis group</taxon>
    </lineage>
</organism>